<gene>
    <name evidence="2" type="ORF">HICCMSTLAB_LOCUS13918</name>
</gene>
<evidence type="ECO:0000313" key="3">
    <source>
        <dbReference type="Proteomes" id="UP000786811"/>
    </source>
</evidence>
<accession>A0A8J2MTZ1</accession>
<organism evidence="2 3">
    <name type="scientific">Cotesia congregata</name>
    <name type="common">Parasitoid wasp</name>
    <name type="synonym">Apanteles congregatus</name>
    <dbReference type="NCBI Taxonomy" id="51543"/>
    <lineage>
        <taxon>Eukaryota</taxon>
        <taxon>Metazoa</taxon>
        <taxon>Ecdysozoa</taxon>
        <taxon>Arthropoda</taxon>
        <taxon>Hexapoda</taxon>
        <taxon>Insecta</taxon>
        <taxon>Pterygota</taxon>
        <taxon>Neoptera</taxon>
        <taxon>Endopterygota</taxon>
        <taxon>Hymenoptera</taxon>
        <taxon>Apocrita</taxon>
        <taxon>Ichneumonoidea</taxon>
        <taxon>Braconidae</taxon>
        <taxon>Microgastrinae</taxon>
        <taxon>Cotesia</taxon>
    </lineage>
</organism>
<comment type="caution">
    <text evidence="2">The sequence shown here is derived from an EMBL/GenBank/DDBJ whole genome shotgun (WGS) entry which is preliminary data.</text>
</comment>
<reference evidence="2" key="1">
    <citation type="submission" date="2021-04" db="EMBL/GenBank/DDBJ databases">
        <authorList>
            <person name="Chebbi M.A.C M."/>
        </authorList>
    </citation>
    <scope>NUCLEOTIDE SEQUENCE</scope>
</reference>
<feature type="region of interest" description="Disordered" evidence="1">
    <location>
        <begin position="1"/>
        <end position="88"/>
    </location>
</feature>
<dbReference type="Proteomes" id="UP000786811">
    <property type="component" value="Unassembled WGS sequence"/>
</dbReference>
<evidence type="ECO:0000313" key="2">
    <source>
        <dbReference type="EMBL" id="CAG5109282.1"/>
    </source>
</evidence>
<dbReference type="EMBL" id="CAJNRD030001124">
    <property type="protein sequence ID" value="CAG5109282.1"/>
    <property type="molecule type" value="Genomic_DNA"/>
</dbReference>
<proteinExistence type="predicted"/>
<keyword evidence="3" id="KW-1185">Reference proteome</keyword>
<evidence type="ECO:0000256" key="1">
    <source>
        <dbReference type="SAM" id="MobiDB-lite"/>
    </source>
</evidence>
<sequence length="88" mass="10247">MPPKIASIVKEKRANETAEERQLRLEKNRNRISKRRNIETKEERESRLQEKRDKESSSQATETTQKHDELNRLSMTAVEAAQNQGPTS</sequence>
<dbReference type="AlphaFoldDB" id="A0A8J2MTZ1"/>
<protein>
    <submittedName>
        <fullName evidence="2">Uncharacterized protein</fullName>
    </submittedName>
</protein>
<name>A0A8J2MTZ1_COTCN</name>
<feature type="compositionally biased region" description="Basic and acidic residues" evidence="1">
    <location>
        <begin position="9"/>
        <end position="29"/>
    </location>
</feature>
<feature type="compositionally biased region" description="Basic and acidic residues" evidence="1">
    <location>
        <begin position="36"/>
        <end position="56"/>
    </location>
</feature>